<evidence type="ECO:0000313" key="10">
    <source>
        <dbReference type="Proteomes" id="UP000694620"/>
    </source>
</evidence>
<evidence type="ECO:0000256" key="3">
    <source>
        <dbReference type="ARBA" id="ARBA00010131"/>
    </source>
</evidence>
<evidence type="ECO:0000256" key="7">
    <source>
        <dbReference type="ARBA" id="ARBA00023136"/>
    </source>
</evidence>
<evidence type="ECO:0000256" key="4">
    <source>
        <dbReference type="ARBA" id="ARBA00020550"/>
    </source>
</evidence>
<proteinExistence type="inferred from homology"/>
<keyword evidence="6 8" id="KW-1133">Transmembrane helix</keyword>
<protein>
    <recommendedName>
        <fullName evidence="4">Protein odr-4 homolog</fullName>
    </recommendedName>
</protein>
<evidence type="ECO:0000256" key="1">
    <source>
        <dbReference type="ARBA" id="ARBA00003891"/>
    </source>
</evidence>
<dbReference type="GO" id="GO:0016020">
    <property type="term" value="C:membrane"/>
    <property type="evidence" value="ECO:0007669"/>
    <property type="project" value="UniProtKB-SubCell"/>
</dbReference>
<organism evidence="9 10">
    <name type="scientific">Erpetoichthys calabaricus</name>
    <name type="common">Rope fish</name>
    <name type="synonym">Calamoichthys calabaricus</name>
    <dbReference type="NCBI Taxonomy" id="27687"/>
    <lineage>
        <taxon>Eukaryota</taxon>
        <taxon>Metazoa</taxon>
        <taxon>Chordata</taxon>
        <taxon>Craniata</taxon>
        <taxon>Vertebrata</taxon>
        <taxon>Euteleostomi</taxon>
        <taxon>Actinopterygii</taxon>
        <taxon>Polypteriformes</taxon>
        <taxon>Polypteridae</taxon>
        <taxon>Erpetoichthys</taxon>
    </lineage>
</organism>
<evidence type="ECO:0000256" key="5">
    <source>
        <dbReference type="ARBA" id="ARBA00022692"/>
    </source>
</evidence>
<dbReference type="GO" id="GO:0008104">
    <property type="term" value="P:intracellular protein localization"/>
    <property type="evidence" value="ECO:0007669"/>
    <property type="project" value="TreeGrafter"/>
</dbReference>
<evidence type="ECO:0000256" key="6">
    <source>
        <dbReference type="ARBA" id="ARBA00022989"/>
    </source>
</evidence>
<dbReference type="Proteomes" id="UP000694620">
    <property type="component" value="Chromosome 10"/>
</dbReference>
<dbReference type="Ensembl" id="ENSECRT00000020243.1">
    <property type="protein sequence ID" value="ENSECRP00000019824.1"/>
    <property type="gene ID" value="ENSECRG00000013288.1"/>
</dbReference>
<evidence type="ECO:0000256" key="8">
    <source>
        <dbReference type="SAM" id="Phobius"/>
    </source>
</evidence>
<dbReference type="InterPro" id="IPR029454">
    <property type="entry name" value="ODR-4-like"/>
</dbReference>
<keyword evidence="7 8" id="KW-0472">Membrane</keyword>
<accession>A0A8C4SNZ1</accession>
<dbReference type="AlphaFoldDB" id="A0A8C4SNZ1"/>
<comment type="similarity">
    <text evidence="3">Belongs to the ODR-4 family.</text>
</comment>
<comment type="function">
    <text evidence="1">May play a role in the trafficking of a subset of G-protein coupled receptors.</text>
</comment>
<comment type="subcellular location">
    <subcellularLocation>
        <location evidence="2">Membrane</location>
    </subcellularLocation>
</comment>
<dbReference type="PANTHER" id="PTHR33966:SF1">
    <property type="entry name" value="PROTEIN ODR-4 HOMOLOG"/>
    <property type="match status" value="1"/>
</dbReference>
<dbReference type="GeneTree" id="ENSGT00390000012568"/>
<evidence type="ECO:0000256" key="2">
    <source>
        <dbReference type="ARBA" id="ARBA00004370"/>
    </source>
</evidence>
<reference evidence="9" key="2">
    <citation type="submission" date="2025-08" db="UniProtKB">
        <authorList>
            <consortium name="Ensembl"/>
        </authorList>
    </citation>
    <scope>IDENTIFICATION</scope>
</reference>
<evidence type="ECO:0000313" key="9">
    <source>
        <dbReference type="Ensembl" id="ENSECRP00000019824.1"/>
    </source>
</evidence>
<keyword evidence="10" id="KW-1185">Reference proteome</keyword>
<name>A0A8C4SNZ1_ERPCA</name>
<feature type="transmembrane region" description="Helical" evidence="8">
    <location>
        <begin position="424"/>
        <end position="444"/>
    </location>
</feature>
<reference evidence="9" key="1">
    <citation type="submission" date="2021-06" db="EMBL/GenBank/DDBJ databases">
        <authorList>
            <consortium name="Wellcome Sanger Institute Data Sharing"/>
        </authorList>
    </citation>
    <scope>NUCLEOTIDE SEQUENCE [LARGE SCALE GENOMIC DNA]</scope>
</reference>
<dbReference type="PANTHER" id="PTHR33966">
    <property type="entry name" value="PROTEIN ODR-4 HOMOLOG"/>
    <property type="match status" value="1"/>
</dbReference>
<dbReference type="Pfam" id="PF14778">
    <property type="entry name" value="ODR4-like"/>
    <property type="match status" value="1"/>
</dbReference>
<keyword evidence="5 8" id="KW-0812">Transmembrane</keyword>
<sequence length="446" mass="50578">MGRSYFVEESIQNYLLSLSNNFNQKHVTGILIGQTSTARDFIIQAIQTPPKEEPFQNPSKKKGFHLDETDEEWITEHARQVSRMLTGGLAILGVFLIVPPTLSKEASNMLRRLVFAVDKSVTAGRLWKLSEEEVYDRVTVQMCSETKKVNCRTFDVKDPLSSPKPADWKYQNGVSSTWPLLQCNVEVDLRLPVIASFVEHDLNKNIMNGLKNWALKMEKCYYLINGQMRDPDKEILEVHKKNSRASAHRECFSIQLLVPLMQDDQGDCMAMVQECSKNIILKGVVHCKAYIHSNKPTVADAVRALKRDLLDTISIRYEMLFEDVFSSNEDERGKGQKIDHALPQRVFVQASSSDILSCDYIFRDETFIEVKERFKEMFDCEVSEDKVDLLQETVSVPAVCPDVEICQEHSSMVLGKNVEKQKTAGVALAIGVALLALAASFFYFSD</sequence>
<dbReference type="GO" id="GO:0012505">
    <property type="term" value="C:endomembrane system"/>
    <property type="evidence" value="ECO:0007669"/>
    <property type="project" value="TreeGrafter"/>
</dbReference>
<gene>
    <name evidence="9" type="primary">ODR4</name>
</gene>
<reference evidence="9" key="3">
    <citation type="submission" date="2025-09" db="UniProtKB">
        <authorList>
            <consortium name="Ensembl"/>
        </authorList>
    </citation>
    <scope>IDENTIFICATION</scope>
</reference>